<feature type="coiled-coil region" evidence="1">
    <location>
        <begin position="517"/>
        <end position="568"/>
    </location>
</feature>
<keyword evidence="4" id="KW-1185">Reference proteome</keyword>
<dbReference type="AlphaFoldDB" id="B8C8P2"/>
<dbReference type="KEGG" id="tps:THAPSDRAFT_8199"/>
<dbReference type="SMART" id="SM00368">
    <property type="entry name" value="LRR_RI"/>
    <property type="match status" value="4"/>
</dbReference>
<keyword evidence="1" id="KW-0175">Coiled coil</keyword>
<dbReference type="RefSeq" id="XP_002292348.1">
    <property type="nucleotide sequence ID" value="XM_002292312.1"/>
</dbReference>
<dbReference type="eggNOG" id="KOG4242">
    <property type="taxonomic scope" value="Eukaryota"/>
</dbReference>
<dbReference type="InParanoid" id="B8C8P2"/>
<dbReference type="InterPro" id="IPR001611">
    <property type="entry name" value="Leu-rich_rpt"/>
</dbReference>
<dbReference type="GeneID" id="7450997"/>
<evidence type="ECO:0000256" key="2">
    <source>
        <dbReference type="SAM" id="SignalP"/>
    </source>
</evidence>
<evidence type="ECO:0000313" key="3">
    <source>
        <dbReference type="EMBL" id="EED90323.1"/>
    </source>
</evidence>
<dbReference type="GO" id="GO:0034315">
    <property type="term" value="P:regulation of Arp2/3 complex-mediated actin nucleation"/>
    <property type="evidence" value="ECO:0000318"/>
    <property type="project" value="GO_Central"/>
</dbReference>
<organism evidence="3 4">
    <name type="scientific">Thalassiosira pseudonana</name>
    <name type="common">Marine diatom</name>
    <name type="synonym">Cyclotella nana</name>
    <dbReference type="NCBI Taxonomy" id="35128"/>
    <lineage>
        <taxon>Eukaryota</taxon>
        <taxon>Sar</taxon>
        <taxon>Stramenopiles</taxon>
        <taxon>Ochrophyta</taxon>
        <taxon>Bacillariophyta</taxon>
        <taxon>Coscinodiscophyceae</taxon>
        <taxon>Thalassiosirophycidae</taxon>
        <taxon>Thalassiosirales</taxon>
        <taxon>Thalassiosiraceae</taxon>
        <taxon>Thalassiosira</taxon>
    </lineage>
</organism>
<name>B8C8P2_THAPS</name>
<dbReference type="HOGENOM" id="CLU_033967_0_0_1"/>
<dbReference type="PANTHER" id="PTHR24112">
    <property type="entry name" value="LEUCINE-RICH REPEAT, ISOFORM F-RELATED"/>
    <property type="match status" value="1"/>
</dbReference>
<gene>
    <name evidence="3" type="ORF">THAPSDRAFT_8199</name>
</gene>
<dbReference type="EMBL" id="CM000645">
    <property type="protein sequence ID" value="EED90323.1"/>
    <property type="molecule type" value="Genomic_DNA"/>
</dbReference>
<dbReference type="PaxDb" id="35128-Thaps8199"/>
<dbReference type="Pfam" id="PF13516">
    <property type="entry name" value="LRR_6"/>
    <property type="match status" value="1"/>
</dbReference>
<dbReference type="GO" id="GO:0016477">
    <property type="term" value="P:cell migration"/>
    <property type="evidence" value="ECO:0000318"/>
    <property type="project" value="GO_Central"/>
</dbReference>
<reference evidence="3 4" key="2">
    <citation type="journal article" date="2008" name="Nature">
        <title>The Phaeodactylum genome reveals the evolutionary history of diatom genomes.</title>
        <authorList>
            <person name="Bowler C."/>
            <person name="Allen A.E."/>
            <person name="Badger J.H."/>
            <person name="Grimwood J."/>
            <person name="Jabbari K."/>
            <person name="Kuo A."/>
            <person name="Maheswari U."/>
            <person name="Martens C."/>
            <person name="Maumus F."/>
            <person name="Otillar R.P."/>
            <person name="Rayko E."/>
            <person name="Salamov A."/>
            <person name="Vandepoele K."/>
            <person name="Beszteri B."/>
            <person name="Gruber A."/>
            <person name="Heijde M."/>
            <person name="Katinka M."/>
            <person name="Mock T."/>
            <person name="Valentin K."/>
            <person name="Verret F."/>
            <person name="Berges J.A."/>
            <person name="Brownlee C."/>
            <person name="Cadoret J.P."/>
            <person name="Chiovitti A."/>
            <person name="Choi C.J."/>
            <person name="Coesel S."/>
            <person name="De Martino A."/>
            <person name="Detter J.C."/>
            <person name="Durkin C."/>
            <person name="Falciatore A."/>
            <person name="Fournet J."/>
            <person name="Haruta M."/>
            <person name="Huysman M.J."/>
            <person name="Jenkins B.D."/>
            <person name="Jiroutova K."/>
            <person name="Jorgensen R.E."/>
            <person name="Joubert Y."/>
            <person name="Kaplan A."/>
            <person name="Kroger N."/>
            <person name="Kroth P.G."/>
            <person name="La Roche J."/>
            <person name="Lindquist E."/>
            <person name="Lommer M."/>
            <person name="Martin-Jezequel V."/>
            <person name="Lopez P.J."/>
            <person name="Lucas S."/>
            <person name="Mangogna M."/>
            <person name="McGinnis K."/>
            <person name="Medlin L.K."/>
            <person name="Montsant A."/>
            <person name="Oudot-Le Secq M.P."/>
            <person name="Napoli C."/>
            <person name="Obornik M."/>
            <person name="Parker M.S."/>
            <person name="Petit J.L."/>
            <person name="Porcel B.M."/>
            <person name="Poulsen N."/>
            <person name="Robison M."/>
            <person name="Rychlewski L."/>
            <person name="Rynearson T.A."/>
            <person name="Schmutz J."/>
            <person name="Shapiro H."/>
            <person name="Siaut M."/>
            <person name="Stanley M."/>
            <person name="Sussman M.R."/>
            <person name="Taylor A.R."/>
            <person name="Vardi A."/>
            <person name="von Dassow P."/>
            <person name="Vyverman W."/>
            <person name="Willis A."/>
            <person name="Wyrwicz L.S."/>
            <person name="Rokhsar D.S."/>
            <person name="Weissenbach J."/>
            <person name="Armbrust E.V."/>
            <person name="Green B.R."/>
            <person name="Van de Peer Y."/>
            <person name="Grigoriev I.V."/>
        </authorList>
    </citation>
    <scope>NUCLEOTIDE SEQUENCE [LARGE SCALE GENOMIC DNA]</scope>
    <source>
        <strain evidence="3 4">CCMP1335</strain>
    </source>
</reference>
<dbReference type="InterPro" id="IPR032675">
    <property type="entry name" value="LRR_dom_sf"/>
</dbReference>
<dbReference type="GO" id="GO:0030027">
    <property type="term" value="C:lamellipodium"/>
    <property type="evidence" value="ECO:0000318"/>
    <property type="project" value="GO_Central"/>
</dbReference>
<proteinExistence type="predicted"/>
<evidence type="ECO:0000256" key="1">
    <source>
        <dbReference type="SAM" id="Coils"/>
    </source>
</evidence>
<evidence type="ECO:0000313" key="4">
    <source>
        <dbReference type="Proteomes" id="UP000001449"/>
    </source>
</evidence>
<feature type="signal peptide" evidence="2">
    <location>
        <begin position="1"/>
        <end position="18"/>
    </location>
</feature>
<protein>
    <submittedName>
        <fullName evidence="3">Uncharacterized protein</fullName>
    </submittedName>
</protein>
<dbReference type="PANTHER" id="PTHR24112:SF66">
    <property type="entry name" value="LEUCINE-RICH REPEAT, ISOFORM F"/>
    <property type="match status" value="1"/>
</dbReference>
<dbReference type="SUPFAM" id="SSF52047">
    <property type="entry name" value="RNI-like"/>
    <property type="match status" value="1"/>
</dbReference>
<feature type="chain" id="PRO_5002869852" evidence="2">
    <location>
        <begin position="19"/>
        <end position="578"/>
    </location>
</feature>
<dbReference type="Gene3D" id="3.80.10.10">
    <property type="entry name" value="Ribonuclease Inhibitor"/>
    <property type="match status" value="2"/>
</dbReference>
<dbReference type="InterPro" id="IPR051279">
    <property type="entry name" value="PP1-Reg/Actin-Interact_Protein"/>
</dbReference>
<reference evidence="3 4" key="1">
    <citation type="journal article" date="2004" name="Science">
        <title>The genome of the diatom Thalassiosira pseudonana: ecology, evolution, and metabolism.</title>
        <authorList>
            <person name="Armbrust E.V."/>
            <person name="Berges J.A."/>
            <person name="Bowler C."/>
            <person name="Green B.R."/>
            <person name="Martinez D."/>
            <person name="Putnam N.H."/>
            <person name="Zhou S."/>
            <person name="Allen A.E."/>
            <person name="Apt K.E."/>
            <person name="Bechner M."/>
            <person name="Brzezinski M.A."/>
            <person name="Chaal B.K."/>
            <person name="Chiovitti A."/>
            <person name="Davis A.K."/>
            <person name="Demarest M.S."/>
            <person name="Detter J.C."/>
            <person name="Glavina T."/>
            <person name="Goodstein D."/>
            <person name="Hadi M.Z."/>
            <person name="Hellsten U."/>
            <person name="Hildebrand M."/>
            <person name="Jenkins B.D."/>
            <person name="Jurka J."/>
            <person name="Kapitonov V.V."/>
            <person name="Kroger N."/>
            <person name="Lau W.W."/>
            <person name="Lane T.W."/>
            <person name="Larimer F.W."/>
            <person name="Lippmeier J.C."/>
            <person name="Lucas S."/>
            <person name="Medina M."/>
            <person name="Montsant A."/>
            <person name="Obornik M."/>
            <person name="Parker M.S."/>
            <person name="Palenik B."/>
            <person name="Pazour G.J."/>
            <person name="Richardson P.M."/>
            <person name="Rynearson T.A."/>
            <person name="Saito M.A."/>
            <person name="Schwartz D.C."/>
            <person name="Thamatrakoln K."/>
            <person name="Valentin K."/>
            <person name="Vardi A."/>
            <person name="Wilkerson F.P."/>
            <person name="Rokhsar D.S."/>
        </authorList>
    </citation>
    <scope>NUCLEOTIDE SEQUENCE [LARGE SCALE GENOMIC DNA]</scope>
    <source>
        <strain evidence="3 4">CCMP1335</strain>
    </source>
</reference>
<sequence length="578" mass="64289">MIVPSVQFLFAAAEVVSCYVPPPTETPKQPTCHLQTFLFGVTGNGFTADCHCDVSRSGSREFPFLTDTTTTSNERLTVQGSATNNSVSQATAFSEHANIKTPSVTLSSIKSSKSGSDMDNNEDNEFMWESEDEDDEFLDEEERLRIADAEFSDEEDEALFGQDNREVYFSELRRVKHNDTSGHVYLHLEYIEMSTSAWARVGLFLGNTAHLVVLNMRSCELKVEDLRVLMDGLRRNNSLRKIFLTDNGGIGGAEGMAVVASYVDGNNQLDLLDLMTTDLDEEGLSLIVPALNKSSIQHLILGDYQNIFNSEGNSSLGQLNPPELSLLVLDGSNVGREGCLEVAKVLKNRKQTLEQVNLSFCKIDDEGIQSLAEALKGNDVLEELLLYDNYISSIGWDHIVEAVCNTSSIEATYLSNHTLYSVGSDHSANLTRVLDINSTSASPTVAGRKKVAIVHFGGDDEKAQFNLDSIIDLDIRLMPKVLAWVGSECGFFKLHHVVRNWNNPQLFGYPSPDRVRIAELKKEAYNMQVDNDRLRGENKLVRDLKNRNLELEDENVALKARIQSMEGDACRPPKSQRE</sequence>
<accession>B8C8P2</accession>
<dbReference type="GO" id="GO:0005886">
    <property type="term" value="C:plasma membrane"/>
    <property type="evidence" value="ECO:0000318"/>
    <property type="project" value="GO_Central"/>
</dbReference>
<keyword evidence="2" id="KW-0732">Signal</keyword>
<dbReference type="Proteomes" id="UP000001449">
    <property type="component" value="Chromosome 9"/>
</dbReference>